<comment type="caution">
    <text evidence="2">The sequence shown here is derived from an EMBL/GenBank/DDBJ whole genome shotgun (WGS) entry which is preliminary data.</text>
</comment>
<proteinExistence type="predicted"/>
<accession>A0AA38PFC8</accession>
<reference evidence="2" key="1">
    <citation type="submission" date="2022-08" db="EMBL/GenBank/DDBJ databases">
        <authorList>
            <consortium name="DOE Joint Genome Institute"/>
            <person name="Min B."/>
            <person name="Riley R."/>
            <person name="Sierra-Patev S."/>
            <person name="Naranjo-Ortiz M."/>
            <person name="Looney B."/>
            <person name="Konkel Z."/>
            <person name="Slot J.C."/>
            <person name="Sakamoto Y."/>
            <person name="Steenwyk J.L."/>
            <person name="Rokas A."/>
            <person name="Carro J."/>
            <person name="Camarero S."/>
            <person name="Ferreira P."/>
            <person name="Molpeceres G."/>
            <person name="Ruiz-Duenas F.J."/>
            <person name="Serrano A."/>
            <person name="Henrissat B."/>
            <person name="Drula E."/>
            <person name="Hughes K.W."/>
            <person name="Mata J.L."/>
            <person name="Ishikawa N.K."/>
            <person name="Vargas-Isla R."/>
            <person name="Ushijima S."/>
            <person name="Smith C.A."/>
            <person name="Ahrendt S."/>
            <person name="Andreopoulos W."/>
            <person name="He G."/>
            <person name="Labutti K."/>
            <person name="Lipzen A."/>
            <person name="Ng V."/>
            <person name="Sandor L."/>
            <person name="Barry K."/>
            <person name="Martinez A.T."/>
            <person name="Xiao Y."/>
            <person name="Gibbons J.G."/>
            <person name="Terashima K."/>
            <person name="Hibbett D.S."/>
            <person name="Grigoriev I.V."/>
        </authorList>
    </citation>
    <scope>NUCLEOTIDE SEQUENCE</scope>
    <source>
        <strain evidence="2">TFB9207</strain>
    </source>
</reference>
<evidence type="ECO:0000313" key="3">
    <source>
        <dbReference type="Proteomes" id="UP001163846"/>
    </source>
</evidence>
<dbReference type="EMBL" id="MU806024">
    <property type="protein sequence ID" value="KAJ3841878.1"/>
    <property type="molecule type" value="Genomic_DNA"/>
</dbReference>
<dbReference type="Proteomes" id="UP001163846">
    <property type="component" value="Unassembled WGS sequence"/>
</dbReference>
<organism evidence="2 3">
    <name type="scientific">Lentinula raphanica</name>
    <dbReference type="NCBI Taxonomy" id="153919"/>
    <lineage>
        <taxon>Eukaryota</taxon>
        <taxon>Fungi</taxon>
        <taxon>Dikarya</taxon>
        <taxon>Basidiomycota</taxon>
        <taxon>Agaricomycotina</taxon>
        <taxon>Agaricomycetes</taxon>
        <taxon>Agaricomycetidae</taxon>
        <taxon>Agaricales</taxon>
        <taxon>Marasmiineae</taxon>
        <taxon>Omphalotaceae</taxon>
        <taxon>Lentinula</taxon>
    </lineage>
</organism>
<name>A0AA38PFC8_9AGAR</name>
<keyword evidence="3" id="KW-1185">Reference proteome</keyword>
<protein>
    <submittedName>
        <fullName evidence="2">Uncharacterized protein</fullName>
    </submittedName>
</protein>
<feature type="region of interest" description="Disordered" evidence="1">
    <location>
        <begin position="616"/>
        <end position="674"/>
    </location>
</feature>
<evidence type="ECO:0000256" key="1">
    <source>
        <dbReference type="SAM" id="MobiDB-lite"/>
    </source>
</evidence>
<dbReference type="AlphaFoldDB" id="A0AA38PFC8"/>
<gene>
    <name evidence="2" type="ORF">F5878DRAFT_702283</name>
</gene>
<sequence length="674" mass="74866">MTPEQYAAFEHRIRGLSVAIWIAQRQSLPLGIPPKEPANLRIYRAIATLLTTNPKEEGVITATGTPVTGVRIPGAPLNGLTVIAPFPDSSLRGKPTLLVEKISIPDRHSRATQEDPECPRPEPNDIVRHSTEIFQNLQSLSQTRVLRSEGLIERAEFESQSLKITRYVLSRCWKAVKTRLEAGRFLLAYQGSATTLGKILKGWSPRHGDRLTSPEPWVSVNDTYLAHLLQHERVPRRNSNNEDSMYFGTESASGWMKTLGKMIEDLHNATDRYASNHSSNDLAMMATNMRSLAHLLNSVPIRTIFESQSLQSQFDMLRKRKTDLSITVEPTRTLLEIIEDERRLNEAAGHHVFRYLLSLVKWYRAATTDLPDLLAKFAHTSLVCDVVKVPFPVIQPQRRLKMHSPLFVARERLHSFLSASNTEHPYSQNDARSLYALLDEVFAPRSSSASCRIPSPKPDGILLEEFPGNFHSLAVSLSVVSGDSTSSSPDATSPNWRLHMAGQMYPLTRSKPDPPTNDFVTPSEWGYSTSFKRCCYCCSLLDEILASIQKAASGPDIISDLTVPLKNHYGVFVPWTPPPLGYGLGHKTLALLEQTLGAILLGSILQLIDSKGLATGNKPRFNSMEGNVSSRGSHLESSQNRQSAAHSSRLSGLPTIFESSSNHGRAIHNRPPQS</sequence>
<evidence type="ECO:0000313" key="2">
    <source>
        <dbReference type="EMBL" id="KAJ3841878.1"/>
    </source>
</evidence>
<feature type="compositionally biased region" description="Polar residues" evidence="1">
    <location>
        <begin position="624"/>
        <end position="650"/>
    </location>
</feature>